<dbReference type="AlphaFoldDB" id="A0A285CIS8"/>
<dbReference type="OrthoDB" id="9887909at2"/>
<organism evidence="1 2">
    <name type="scientific">Bacillus oleivorans</name>
    <dbReference type="NCBI Taxonomy" id="1448271"/>
    <lineage>
        <taxon>Bacteria</taxon>
        <taxon>Bacillati</taxon>
        <taxon>Bacillota</taxon>
        <taxon>Bacilli</taxon>
        <taxon>Bacillales</taxon>
        <taxon>Bacillaceae</taxon>
        <taxon>Bacillus</taxon>
    </lineage>
</organism>
<accession>A0A285CIS8</accession>
<evidence type="ECO:0000313" key="1">
    <source>
        <dbReference type="EMBL" id="SNX67255.1"/>
    </source>
</evidence>
<dbReference type="EMBL" id="OAOP01000001">
    <property type="protein sequence ID" value="SNX67255.1"/>
    <property type="molecule type" value="Genomic_DNA"/>
</dbReference>
<reference evidence="1 2" key="1">
    <citation type="submission" date="2017-08" db="EMBL/GenBank/DDBJ databases">
        <authorList>
            <person name="de Groot N.N."/>
        </authorList>
    </citation>
    <scope>NUCLEOTIDE SEQUENCE [LARGE SCALE GENOMIC DNA]</scope>
    <source>
        <strain evidence="1 2">JC228</strain>
    </source>
</reference>
<name>A0A285CIS8_9BACI</name>
<proteinExistence type="predicted"/>
<protein>
    <submittedName>
        <fullName evidence="1">Uncharacterized protein</fullName>
    </submittedName>
</protein>
<keyword evidence="2" id="KW-1185">Reference proteome</keyword>
<sequence length="174" mass="19161">MGLFRKIASVLSGSSEADLVNAKREIQYKADKAIYKKEAEAVEQMVLKSYEEAVGKIICRLGNAARHHAGLISANNFKTSPFLERFTEHYALEIFTKGVSLGHQAASGTADSKFQEEIGLLLDQINKRMVAEARQSSFTQIEAECFTIAGHTAFELGVQAGQSFADQEYLVIPK</sequence>
<gene>
    <name evidence="1" type="ORF">SAMN05877753_101574</name>
</gene>
<dbReference type="RefSeq" id="WP_097157064.1">
    <property type="nucleotide sequence ID" value="NZ_JBEPMQ010000003.1"/>
</dbReference>
<evidence type="ECO:0000313" key="2">
    <source>
        <dbReference type="Proteomes" id="UP000219546"/>
    </source>
</evidence>
<dbReference type="Proteomes" id="UP000219546">
    <property type="component" value="Unassembled WGS sequence"/>
</dbReference>